<dbReference type="Proteomes" id="UP000673552">
    <property type="component" value="Unassembled WGS sequence"/>
</dbReference>
<sequence length="258" mass="28344">MRACSLPADAAASEELKTFMTELKRLETASQSRAQELVHAKAAERELSERVAAVTFAAQKSRHARLQTELEVAATQVRTEGARRDAEEGRRRLRDAVTQLEGLNACRIALPTPQGQNERGKDRQGTLPEVAASETVAVPTATVTTLPRALVGDCALCRSLNCIHEHPRLSHLFLSPLAQLLERLRAQYVASLGDPHLVERAAPECQSVWWSDSFEVWLRERACGALTNDDMHALSFIAGVENMTLSSDGWAPLSSLRV</sequence>
<dbReference type="GeneID" id="92512956"/>
<comment type="caution">
    <text evidence="1">The sequence shown here is derived from an EMBL/GenBank/DDBJ whole genome shotgun (WGS) entry which is preliminary data.</text>
</comment>
<organism evidence="1 2">
    <name type="scientific">Leishmania martiniquensis</name>
    <dbReference type="NCBI Taxonomy" id="1580590"/>
    <lineage>
        <taxon>Eukaryota</taxon>
        <taxon>Discoba</taxon>
        <taxon>Euglenozoa</taxon>
        <taxon>Kinetoplastea</taxon>
        <taxon>Metakinetoplastina</taxon>
        <taxon>Trypanosomatida</taxon>
        <taxon>Trypanosomatidae</taxon>
        <taxon>Leishmaniinae</taxon>
        <taxon>Leishmania</taxon>
    </lineage>
</organism>
<name>A0A836GBR2_9TRYP</name>
<dbReference type="SMR" id="A0A836GBR2"/>
<reference evidence="2" key="2">
    <citation type="journal article" date="2021" name="Sci. Data">
        <title>Chromosome-scale genome sequencing, assembly and annotation of six genomes from subfamily Leishmaniinae.</title>
        <authorList>
            <person name="Almutairi H."/>
            <person name="Urbaniak M.D."/>
            <person name="Bates M.D."/>
            <person name="Jariyapan N."/>
            <person name="Kwakye-Nuako G."/>
            <person name="Thomaz Soccol V."/>
            <person name="Al-Salem W.S."/>
            <person name="Dillon R.J."/>
            <person name="Bates P.A."/>
            <person name="Gatherer D."/>
        </authorList>
    </citation>
    <scope>NUCLEOTIDE SEQUENCE [LARGE SCALE GENOMIC DNA]</scope>
</reference>
<dbReference type="EMBL" id="JAFEUZ010000022">
    <property type="protein sequence ID" value="KAG5479037.1"/>
    <property type="molecule type" value="Genomic_DNA"/>
</dbReference>
<dbReference type="AlphaFoldDB" id="A0A836GBR2"/>
<dbReference type="KEGG" id="lmat:92512956"/>
<proteinExistence type="predicted"/>
<dbReference type="RefSeq" id="XP_067178756.1">
    <property type="nucleotide sequence ID" value="XM_067320444.1"/>
</dbReference>
<dbReference type="OrthoDB" id="265976at2759"/>
<evidence type="ECO:0000313" key="1">
    <source>
        <dbReference type="EMBL" id="KAG5479037.1"/>
    </source>
</evidence>
<evidence type="ECO:0000313" key="2">
    <source>
        <dbReference type="Proteomes" id="UP000673552"/>
    </source>
</evidence>
<accession>A0A836GBR2</accession>
<gene>
    <name evidence="1" type="ORF">LSCM1_02881</name>
</gene>
<protein>
    <submittedName>
        <fullName evidence="1">Uncharacterized protein</fullName>
    </submittedName>
</protein>
<reference evidence="2" key="1">
    <citation type="journal article" date="2021" name="Microbiol. Resour. Announc.">
        <title>LGAAP: Leishmaniinae Genome Assembly and Annotation Pipeline.</title>
        <authorList>
            <person name="Almutairi H."/>
            <person name="Urbaniak M.D."/>
            <person name="Bates M.D."/>
            <person name="Jariyapan N."/>
            <person name="Kwakye-Nuako G."/>
            <person name="Thomaz-Soccol V."/>
            <person name="Al-Salem W.S."/>
            <person name="Dillon R.J."/>
            <person name="Bates P.A."/>
            <person name="Gatherer D."/>
        </authorList>
    </citation>
    <scope>NUCLEOTIDE SEQUENCE [LARGE SCALE GENOMIC DNA]</scope>
</reference>
<keyword evidence="2" id="KW-1185">Reference proteome</keyword>